<dbReference type="RefSeq" id="WP_380846232.1">
    <property type="nucleotide sequence ID" value="NZ_JBHSKM010000002.1"/>
</dbReference>
<evidence type="ECO:0000313" key="1">
    <source>
        <dbReference type="EMBL" id="MFC5212878.1"/>
    </source>
</evidence>
<dbReference type="EMBL" id="JBHSKM010000002">
    <property type="protein sequence ID" value="MFC5212878.1"/>
    <property type="molecule type" value="Genomic_DNA"/>
</dbReference>
<organism evidence="1 2">
    <name type="scientific">Streptomyces coerulescens</name>
    <dbReference type="NCBI Taxonomy" id="29304"/>
    <lineage>
        <taxon>Bacteria</taxon>
        <taxon>Bacillati</taxon>
        <taxon>Actinomycetota</taxon>
        <taxon>Actinomycetes</taxon>
        <taxon>Kitasatosporales</taxon>
        <taxon>Streptomycetaceae</taxon>
        <taxon>Streptomyces</taxon>
    </lineage>
</organism>
<keyword evidence="2" id="KW-1185">Reference proteome</keyword>
<reference evidence="2" key="1">
    <citation type="journal article" date="2019" name="Int. J. Syst. Evol. Microbiol.">
        <title>The Global Catalogue of Microorganisms (GCM) 10K type strain sequencing project: providing services to taxonomists for standard genome sequencing and annotation.</title>
        <authorList>
            <consortium name="The Broad Institute Genomics Platform"/>
            <consortium name="The Broad Institute Genome Sequencing Center for Infectious Disease"/>
            <person name="Wu L."/>
            <person name="Ma J."/>
        </authorList>
    </citation>
    <scope>NUCLEOTIDE SEQUENCE [LARGE SCALE GENOMIC DNA]</scope>
    <source>
        <strain evidence="2">KCTC 42586</strain>
    </source>
</reference>
<proteinExistence type="predicted"/>
<evidence type="ECO:0000313" key="2">
    <source>
        <dbReference type="Proteomes" id="UP001596263"/>
    </source>
</evidence>
<sequence length="224" mass="25029">MLNSDKSGNDASSRLRKRSVGRRSFIHSKFVLSVGPWAHGVRLAIEPSVVVEEPEDLIARGELGRGLAFEADDVLGVVAGGCRGDRDARTVEDDAQQRDRVTRRVRGFLRHHADGVIGDRARILFREIEKALEDTDEGDVRRMQLAALRYQERLARQDRPQEPATPVELPAEAERQFIRAVLPVPAWLKGRDGRPEGHGHRVMLDAAHNAIDNEEAGRRLPAAY</sequence>
<accession>A0ABW0CCD1</accession>
<protein>
    <submittedName>
        <fullName evidence="1">Uncharacterized protein</fullName>
    </submittedName>
</protein>
<comment type="caution">
    <text evidence="1">The sequence shown here is derived from an EMBL/GenBank/DDBJ whole genome shotgun (WGS) entry which is preliminary data.</text>
</comment>
<gene>
    <name evidence="1" type="ORF">ACFPQ9_03430</name>
</gene>
<name>A0ABW0CCD1_STRCD</name>
<dbReference type="Proteomes" id="UP001596263">
    <property type="component" value="Unassembled WGS sequence"/>
</dbReference>